<proteinExistence type="predicted"/>
<dbReference type="Pfam" id="PF13435">
    <property type="entry name" value="Cytochrome_C554"/>
    <property type="match status" value="1"/>
</dbReference>
<keyword evidence="1" id="KW-0732">Signal</keyword>
<dbReference type="HOGENOM" id="CLU_143263_0_0_0"/>
<organism evidence="4">
    <name type="scientific">Solibacter usitatus (strain Ellin6076)</name>
    <dbReference type="NCBI Taxonomy" id="234267"/>
    <lineage>
        <taxon>Bacteria</taxon>
        <taxon>Pseudomonadati</taxon>
        <taxon>Acidobacteriota</taxon>
        <taxon>Terriglobia</taxon>
        <taxon>Bryobacterales</taxon>
        <taxon>Solibacteraceae</taxon>
        <taxon>Candidatus Solibacter</taxon>
    </lineage>
</organism>
<keyword evidence="2" id="KW-0472">Membrane</keyword>
<name>Q01US0_SOLUE</name>
<gene>
    <name evidence="4" type="ordered locus">Acid_5653</name>
</gene>
<sequence>MKRLIRDSAHLIQPAIVLLIGLGLFVVIRGAVIPKEFGKYGHYRPGALAAIREHPVSYAGQATCVLCHDDQATARAAGRHAKIACETCHGPQAKHADDPSALKPKLPDVATLCARCHEKDVAKPNTFPQVVTAEHSGGMPCNSCHKPHNPHI</sequence>
<evidence type="ECO:0000313" key="4">
    <source>
        <dbReference type="EMBL" id="ABJ86600.1"/>
    </source>
</evidence>
<keyword evidence="2" id="KW-1133">Transmembrane helix</keyword>
<dbReference type="eggNOG" id="ENOG503384B">
    <property type="taxonomic scope" value="Bacteria"/>
</dbReference>
<protein>
    <submittedName>
        <fullName evidence="4">Cytochrome c family protein</fullName>
    </submittedName>
</protein>
<dbReference type="OrthoDB" id="9814800at2"/>
<feature type="transmembrane region" description="Helical" evidence="2">
    <location>
        <begin position="12"/>
        <end position="32"/>
    </location>
</feature>
<dbReference type="Gene3D" id="1.10.287.3080">
    <property type="match status" value="1"/>
</dbReference>
<accession>Q01US0</accession>
<dbReference type="InParanoid" id="Q01US0"/>
<reference evidence="4" key="1">
    <citation type="submission" date="2006-10" db="EMBL/GenBank/DDBJ databases">
        <title>Complete sequence of Solibacter usitatus Ellin6076.</title>
        <authorList>
            <consortium name="US DOE Joint Genome Institute"/>
            <person name="Copeland A."/>
            <person name="Lucas S."/>
            <person name="Lapidus A."/>
            <person name="Barry K."/>
            <person name="Detter J.C."/>
            <person name="Glavina del Rio T."/>
            <person name="Hammon N."/>
            <person name="Israni S."/>
            <person name="Dalin E."/>
            <person name="Tice H."/>
            <person name="Pitluck S."/>
            <person name="Thompson L.S."/>
            <person name="Brettin T."/>
            <person name="Bruce D."/>
            <person name="Han C."/>
            <person name="Tapia R."/>
            <person name="Gilna P."/>
            <person name="Schmutz J."/>
            <person name="Larimer F."/>
            <person name="Land M."/>
            <person name="Hauser L."/>
            <person name="Kyrpides N."/>
            <person name="Mikhailova N."/>
            <person name="Janssen P.H."/>
            <person name="Kuske C.R."/>
            <person name="Richardson P."/>
        </authorList>
    </citation>
    <scope>NUCLEOTIDE SEQUENCE</scope>
    <source>
        <strain evidence="4">Ellin6076</strain>
    </source>
</reference>
<dbReference type="EMBL" id="CP000473">
    <property type="protein sequence ID" value="ABJ86600.1"/>
    <property type="molecule type" value="Genomic_DNA"/>
</dbReference>
<evidence type="ECO:0000259" key="3">
    <source>
        <dbReference type="Pfam" id="PF13435"/>
    </source>
</evidence>
<dbReference type="PANTHER" id="PTHR35038">
    <property type="entry name" value="DISSIMILATORY SULFITE REDUCTASE SIRA"/>
    <property type="match status" value="1"/>
</dbReference>
<dbReference type="PANTHER" id="PTHR35038:SF8">
    <property type="entry name" value="C-TYPE POLYHEME CYTOCHROME OMCC"/>
    <property type="match status" value="1"/>
</dbReference>
<evidence type="ECO:0000256" key="2">
    <source>
        <dbReference type="SAM" id="Phobius"/>
    </source>
</evidence>
<dbReference type="STRING" id="234267.Acid_5653"/>
<dbReference type="InterPro" id="IPR051829">
    <property type="entry name" value="Multiheme_Cytochr_ET"/>
</dbReference>
<evidence type="ECO:0000256" key="1">
    <source>
        <dbReference type="ARBA" id="ARBA00022729"/>
    </source>
</evidence>
<dbReference type="InterPro" id="IPR036280">
    <property type="entry name" value="Multihaem_cyt_sf"/>
</dbReference>
<keyword evidence="2" id="KW-0812">Transmembrane</keyword>
<dbReference type="InterPro" id="IPR023155">
    <property type="entry name" value="Cyt_c-552/4"/>
</dbReference>
<dbReference type="KEGG" id="sus:Acid_5653"/>
<dbReference type="SUPFAM" id="SSF48695">
    <property type="entry name" value="Multiheme cytochromes"/>
    <property type="match status" value="1"/>
</dbReference>
<feature type="domain" description="Cytochrome c-552/4" evidence="3">
    <location>
        <begin position="63"/>
        <end position="145"/>
    </location>
</feature>
<dbReference type="AlphaFoldDB" id="Q01US0"/>